<proteinExistence type="predicted"/>
<keyword evidence="1" id="KW-0808">Transferase</keyword>
<dbReference type="EMBL" id="CACRXK020021194">
    <property type="protein sequence ID" value="CAB4035598.1"/>
    <property type="molecule type" value="Genomic_DNA"/>
</dbReference>
<evidence type="ECO:0000313" key="1">
    <source>
        <dbReference type="EMBL" id="CAB4035598.1"/>
    </source>
</evidence>
<dbReference type="CDD" id="cd00180">
    <property type="entry name" value="PKc"/>
    <property type="match status" value="1"/>
</dbReference>
<dbReference type="InterPro" id="IPR051681">
    <property type="entry name" value="Ser/Thr_Kinases-Pseudokinases"/>
</dbReference>
<dbReference type="PROSITE" id="PS00107">
    <property type="entry name" value="PROTEIN_KINASE_ATP"/>
    <property type="match status" value="1"/>
</dbReference>
<dbReference type="SMART" id="SM00220">
    <property type="entry name" value="S_TKc"/>
    <property type="match status" value="1"/>
</dbReference>
<gene>
    <name evidence="1" type="ORF">PACLA_8A029748</name>
</gene>
<dbReference type="PROSITE" id="PS50011">
    <property type="entry name" value="PROTEIN_KINASE_DOM"/>
    <property type="match status" value="1"/>
</dbReference>
<dbReference type="InterPro" id="IPR046344">
    <property type="entry name" value="TAF6_C_sf"/>
</dbReference>
<dbReference type="PANTHER" id="PTHR44329:SF293">
    <property type="entry name" value="MITOGEN-ACTIVATED PROTEIN KINASE KINASE KINASE"/>
    <property type="match status" value="1"/>
</dbReference>
<dbReference type="InterPro" id="IPR011009">
    <property type="entry name" value="Kinase-like_dom_sf"/>
</dbReference>
<reference evidence="1" key="1">
    <citation type="submission" date="2020-04" db="EMBL/GenBank/DDBJ databases">
        <authorList>
            <person name="Alioto T."/>
            <person name="Alioto T."/>
            <person name="Gomez Garrido J."/>
        </authorList>
    </citation>
    <scope>NUCLEOTIDE SEQUENCE</scope>
    <source>
        <strain evidence="1">A484AB</strain>
    </source>
</reference>
<feature type="non-terminal residue" evidence="1">
    <location>
        <position position="1"/>
    </location>
</feature>
<dbReference type="AlphaFoldDB" id="A0A6S7JWX0"/>
<dbReference type="GO" id="GO:0005524">
    <property type="term" value="F:ATP binding"/>
    <property type="evidence" value="ECO:0007669"/>
    <property type="project" value="UniProtKB-UniRule"/>
</dbReference>
<dbReference type="InterPro" id="IPR017441">
    <property type="entry name" value="Protein_kinase_ATP_BS"/>
</dbReference>
<dbReference type="GO" id="GO:0006367">
    <property type="term" value="P:transcription initiation at RNA polymerase II promoter"/>
    <property type="evidence" value="ECO:0007669"/>
    <property type="project" value="InterPro"/>
</dbReference>
<dbReference type="SUPFAM" id="SSF56112">
    <property type="entry name" value="Protein kinase-like (PK-like)"/>
    <property type="match status" value="1"/>
</dbReference>
<organism evidence="1 2">
    <name type="scientific">Paramuricea clavata</name>
    <name type="common">Red gorgonian</name>
    <name type="synonym">Violescent sea-whip</name>
    <dbReference type="NCBI Taxonomy" id="317549"/>
    <lineage>
        <taxon>Eukaryota</taxon>
        <taxon>Metazoa</taxon>
        <taxon>Cnidaria</taxon>
        <taxon>Anthozoa</taxon>
        <taxon>Octocorallia</taxon>
        <taxon>Malacalcyonacea</taxon>
        <taxon>Plexauridae</taxon>
        <taxon>Paramuricea</taxon>
    </lineage>
</organism>
<feature type="non-terminal residue" evidence="1">
    <location>
        <position position="533"/>
    </location>
</feature>
<accession>A0A6S7JWX0</accession>
<dbReference type="Gene3D" id="1.25.40.770">
    <property type="entry name" value="TAF6, C-terminal HEAT repeat domain"/>
    <property type="match status" value="1"/>
</dbReference>
<keyword evidence="2" id="KW-1185">Reference proteome</keyword>
<dbReference type="OrthoDB" id="346907at2759"/>
<dbReference type="InterPro" id="IPR000719">
    <property type="entry name" value="Prot_kinase_dom"/>
</dbReference>
<name>A0A6S7JWX0_PARCT</name>
<evidence type="ECO:0000313" key="2">
    <source>
        <dbReference type="Proteomes" id="UP001152795"/>
    </source>
</evidence>
<dbReference type="Pfam" id="PF00069">
    <property type="entry name" value="Pkinase"/>
    <property type="match status" value="1"/>
</dbReference>
<dbReference type="Gene3D" id="1.10.510.10">
    <property type="entry name" value="Transferase(Phosphotransferase) domain 1"/>
    <property type="match status" value="1"/>
</dbReference>
<dbReference type="PANTHER" id="PTHR44329">
    <property type="entry name" value="SERINE/THREONINE-PROTEIN KINASE TNNI3K-RELATED"/>
    <property type="match status" value="1"/>
</dbReference>
<dbReference type="Proteomes" id="UP001152795">
    <property type="component" value="Unassembled WGS sequence"/>
</dbReference>
<dbReference type="GO" id="GO:0004706">
    <property type="term" value="F:JUN kinase kinase kinase activity"/>
    <property type="evidence" value="ECO:0007669"/>
    <property type="project" value="TreeGrafter"/>
</dbReference>
<dbReference type="Pfam" id="PF07571">
    <property type="entry name" value="TAF6_C"/>
    <property type="match status" value="1"/>
</dbReference>
<dbReference type="InterPro" id="IPR011442">
    <property type="entry name" value="TAF6_C"/>
</dbReference>
<keyword evidence="1" id="KW-0418">Kinase</keyword>
<protein>
    <submittedName>
        <fullName evidence="1">Serine threonine- kinase CTR1-like isoform X2</fullName>
    </submittedName>
</protein>
<sequence length="533" mass="61314">KCNNAGNFLHLQLLRTFKDIYHASDRPLHCQYGAVTGLAVLGPDAIEQTIFPHLKEFSDNLVTLQDSDPVPEKLMEILHILDILKMSTISVFRNKLKTIAMIREKQEQLQKSRGGQKASTNAADSTYKSSMVESKQWSKYVAEWYKQMYDVIGDALVLFLGNLEDYENFTQSKPTPVAHPRTSMVNQSRLQYVRKMIKNASDNREEKASPSLAFSFQGEKARRINELSLSTAMDEKYQAYLNINFFDNANSELRFQNLLENSIRPEQSFNFRSRVTKLPCLNARRTSFRKTTAFLEESDKKVEKERCDINCAIKAMPAGLSESILDFDNVEGMIDKCVEKLKNILDRWRCYLVKEDLKELQDVIDYQVKIKQHIKLGLDSQGSPELEIIDQEDLTSSPWQHLGHGYFADVFKAKMKGAPVAVKILKEIQNPSQLNEGRILRLLRHDNIVAYRGMDYLKKDLPGEYELKQGSFMMIMEYVPDNLSTHVEKLKSPEVEGLPKSQVWDFGEQIMSGLYYLHSFSIAHRDLKPDNIL</sequence>
<comment type="caution">
    <text evidence="1">The sequence shown here is derived from an EMBL/GenBank/DDBJ whole genome shotgun (WGS) entry which is preliminary data.</text>
</comment>